<name>Q6H081_MICDP</name>
<reference evidence="1" key="2">
    <citation type="submission" date="2004-02" db="EMBL/GenBank/DDBJ databases">
        <authorList>
            <person name="Stowe-Evans E."/>
            <person name="Ford J."/>
            <person name="Kehoe D.M."/>
        </authorList>
    </citation>
    <scope>NUCLEOTIDE SEQUENCE</scope>
    <source>
        <strain evidence="1">FD33</strain>
    </source>
</reference>
<organism evidence="1">
    <name type="scientific">Microchaete diplosiphon</name>
    <name type="common">Fremyella diplosiphon</name>
    <dbReference type="NCBI Taxonomy" id="1197"/>
    <lineage>
        <taxon>Bacteria</taxon>
        <taxon>Bacillati</taxon>
        <taxon>Cyanobacteriota</taxon>
        <taxon>Cyanophyceae</taxon>
        <taxon>Nostocales</taxon>
        <taxon>Rivulariaceae</taxon>
        <taxon>Microchaete</taxon>
    </lineage>
</organism>
<dbReference type="AlphaFoldDB" id="Q6H081"/>
<dbReference type="EMBL" id="AY548439">
    <property type="protein sequence ID" value="AAT41888.1"/>
    <property type="molecule type" value="Genomic_DNA"/>
</dbReference>
<evidence type="ECO:0000313" key="1">
    <source>
        <dbReference type="EMBL" id="AAT41888.1"/>
    </source>
</evidence>
<protein>
    <submittedName>
        <fullName evidence="1">Uncharacterized protein</fullName>
    </submittedName>
</protein>
<dbReference type="NCBIfam" id="NF045647">
    <property type="entry name" value="alr0857_fam"/>
    <property type="match status" value="1"/>
</dbReference>
<reference evidence="1" key="1">
    <citation type="journal article" date="2004" name="J. Bacteriol.">
        <title>Genomic DNA microarray analysis: identification of new genes regulated by light color in the cyanobacterium Fremyella diplosiphon.</title>
        <authorList>
            <person name="Stowe-Evans E.L."/>
            <person name="Ford J."/>
            <person name="Kehoe D.M."/>
        </authorList>
    </citation>
    <scope>NUCLEOTIDE SEQUENCE</scope>
    <source>
        <strain evidence="1">FD33</strain>
    </source>
</reference>
<dbReference type="InterPro" id="IPR054664">
    <property type="entry name" value="Alr0857-like"/>
</dbReference>
<proteinExistence type="predicted"/>
<sequence length="134" mass="14947">MLKLTYTENSFSLEHLETSLENWVNQRVTLSLHSANNIYIESSQAAFLLPCDLSNLEELEKLNQANILEICPCDADAVEVVLKGTWIASNQESEVGIFVTSLEKSAELLLEQLAQTKQFMPLLTVDSSQLTVNS</sequence>
<accession>Q6H081</accession>